<dbReference type="EMBL" id="LBRB01000035">
    <property type="protein sequence ID" value="KKP87705.1"/>
    <property type="molecule type" value="Genomic_DNA"/>
</dbReference>
<evidence type="ECO:0000256" key="1">
    <source>
        <dbReference type="SAM" id="MobiDB-lite"/>
    </source>
</evidence>
<proteinExistence type="predicted"/>
<evidence type="ECO:0000313" key="2">
    <source>
        <dbReference type="EMBL" id="KKP87705.1"/>
    </source>
</evidence>
<feature type="region of interest" description="Disordered" evidence="1">
    <location>
        <begin position="70"/>
        <end position="100"/>
    </location>
</feature>
<organism evidence="2 3">
    <name type="scientific">Berkelbacteria bacterium GW2011_GWA2_35_9</name>
    <dbReference type="NCBI Taxonomy" id="1618333"/>
    <lineage>
        <taxon>Bacteria</taxon>
        <taxon>Candidatus Berkelbacteria</taxon>
    </lineage>
</organism>
<accession>A0A0G0FJR3</accession>
<dbReference type="AlphaFoldDB" id="A0A0G0FJR3"/>
<feature type="compositionally biased region" description="Basic and acidic residues" evidence="1">
    <location>
        <begin position="70"/>
        <end position="79"/>
    </location>
</feature>
<evidence type="ECO:0000313" key="3">
    <source>
        <dbReference type="Proteomes" id="UP000034316"/>
    </source>
</evidence>
<sequence length="100" mass="10668">MKYLLSVNYPKNVLYFEGGEKMSLLGNLVADISALIDTGNSGPDVGKGNTGFNAVEVGRMTNSTTKDAVRAGHEARNDMAKQGGWGIPSNRHDQGNQKGK</sequence>
<comment type="caution">
    <text evidence="2">The sequence shown here is derived from an EMBL/GenBank/DDBJ whole genome shotgun (WGS) entry which is preliminary data.</text>
</comment>
<gene>
    <name evidence="2" type="ORF">UR93_C0035G0001</name>
</gene>
<name>A0A0G0FJR3_9BACT</name>
<reference evidence="2 3" key="1">
    <citation type="journal article" date="2015" name="Nature">
        <title>rRNA introns, odd ribosomes, and small enigmatic genomes across a large radiation of phyla.</title>
        <authorList>
            <person name="Brown C.T."/>
            <person name="Hug L.A."/>
            <person name="Thomas B.C."/>
            <person name="Sharon I."/>
            <person name="Castelle C.J."/>
            <person name="Singh A."/>
            <person name="Wilkins M.J."/>
            <person name="Williams K.H."/>
            <person name="Banfield J.F."/>
        </authorList>
    </citation>
    <scope>NUCLEOTIDE SEQUENCE [LARGE SCALE GENOMIC DNA]</scope>
</reference>
<dbReference type="Proteomes" id="UP000034316">
    <property type="component" value="Unassembled WGS sequence"/>
</dbReference>
<protein>
    <submittedName>
        <fullName evidence="2">Uncharacterized protein</fullName>
    </submittedName>
</protein>
<feature type="compositionally biased region" description="Basic and acidic residues" evidence="1">
    <location>
        <begin position="90"/>
        <end position="100"/>
    </location>
</feature>